<reference evidence="1" key="2">
    <citation type="submission" date="2012-05" db="EMBL/GenBank/DDBJ databases">
        <title>Annotation of the Genome Sequence of Fusarium oxysporum HDV247.</title>
        <authorList>
            <consortium name="The Broad Institute Genomics Platform"/>
            <person name="Ma L.-J."/>
            <person name="Corby-Kistler H."/>
            <person name="Broz K."/>
            <person name="Gale L.R."/>
            <person name="Jonkers W."/>
            <person name="O'Donnell K."/>
            <person name="Ploetz R."/>
            <person name="Steinberg C."/>
            <person name="Schwartz D.C."/>
            <person name="VanEtten H."/>
            <person name="Zhou S."/>
            <person name="Young S.K."/>
            <person name="Zeng Q."/>
            <person name="Gargeya S."/>
            <person name="Fitzgerald M."/>
            <person name="Abouelleil A."/>
            <person name="Alvarado L."/>
            <person name="Chapman S.B."/>
            <person name="Gainer-Dewar J."/>
            <person name="Goldberg J."/>
            <person name="Griggs A."/>
            <person name="Gujja S."/>
            <person name="Hansen M."/>
            <person name="Howarth C."/>
            <person name="Imamovic A."/>
            <person name="Ireland A."/>
            <person name="Larimer J."/>
            <person name="McCowan C."/>
            <person name="Murphy C."/>
            <person name="Pearson M."/>
            <person name="Poon T.W."/>
            <person name="Priest M."/>
            <person name="Roberts A."/>
            <person name="Saif S."/>
            <person name="Shea T."/>
            <person name="Sykes S."/>
            <person name="Wortman J."/>
            <person name="Nusbaum C."/>
            <person name="Birren B."/>
        </authorList>
    </citation>
    <scope>NUCLEOTIDE SEQUENCE</scope>
    <source>
        <strain evidence="1">HDV247</strain>
    </source>
</reference>
<dbReference type="Proteomes" id="UP000030751">
    <property type="component" value="Unassembled WGS sequence"/>
</dbReference>
<accession>W9PTS4</accession>
<gene>
    <name evidence="1" type="ORF">FOVG_08158</name>
</gene>
<dbReference type="AlphaFoldDB" id="W9PTS4"/>
<dbReference type="HOGENOM" id="CLU_3299429_0_0_1"/>
<name>W9PTS4_FUSOX</name>
<dbReference type="EMBL" id="JH650972">
    <property type="protein sequence ID" value="EXA43130.1"/>
    <property type="molecule type" value="Genomic_DNA"/>
</dbReference>
<reference evidence="1" key="1">
    <citation type="submission" date="2011-10" db="EMBL/GenBank/DDBJ databases">
        <title>The Genome Sequence of Fusarium oxysporum HDV247.</title>
        <authorList>
            <consortium name="The Broad Institute Genome Sequencing Platform"/>
            <person name="Ma L.-J."/>
            <person name="Gale L.R."/>
            <person name="Schwartz D.C."/>
            <person name="Zhou S."/>
            <person name="Corby-Kistler H."/>
            <person name="Young S.K."/>
            <person name="Zeng Q."/>
            <person name="Gargeya S."/>
            <person name="Fitzgerald M."/>
            <person name="Haas B."/>
            <person name="Abouelleil A."/>
            <person name="Alvarado L."/>
            <person name="Arachchi H.M."/>
            <person name="Berlin A."/>
            <person name="Brown A."/>
            <person name="Chapman S.B."/>
            <person name="Chen Z."/>
            <person name="Dunbar C."/>
            <person name="Freedman E."/>
            <person name="Gearin G."/>
            <person name="Goldberg J."/>
            <person name="Griggs A."/>
            <person name="Gujja S."/>
            <person name="Heiman D."/>
            <person name="Howarth C."/>
            <person name="Larson L."/>
            <person name="Lui A."/>
            <person name="MacDonald P.J.P."/>
            <person name="Montmayeur A."/>
            <person name="Murphy C."/>
            <person name="Neiman D."/>
            <person name="Pearson M."/>
            <person name="Priest M."/>
            <person name="Roberts A."/>
            <person name="Saif S."/>
            <person name="Shea T."/>
            <person name="Shenoy N."/>
            <person name="Sisk P."/>
            <person name="Stolte C."/>
            <person name="Sykes S."/>
            <person name="Wortman J."/>
            <person name="Nusbaum C."/>
            <person name="Birren B."/>
        </authorList>
    </citation>
    <scope>NUCLEOTIDE SEQUENCE [LARGE SCALE GENOMIC DNA]</scope>
    <source>
        <strain evidence="1">HDV247</strain>
    </source>
</reference>
<sequence>MAKQVPNGRITNVGVTKVVEKSIGTVIPVNLPIRNQTSNG</sequence>
<proteinExistence type="predicted"/>
<organism evidence="1">
    <name type="scientific">Fusarium oxysporum f. sp. pisi HDV247</name>
    <dbReference type="NCBI Taxonomy" id="1080344"/>
    <lineage>
        <taxon>Eukaryota</taxon>
        <taxon>Fungi</taxon>
        <taxon>Dikarya</taxon>
        <taxon>Ascomycota</taxon>
        <taxon>Pezizomycotina</taxon>
        <taxon>Sordariomycetes</taxon>
        <taxon>Hypocreomycetidae</taxon>
        <taxon>Hypocreales</taxon>
        <taxon>Nectriaceae</taxon>
        <taxon>Fusarium</taxon>
        <taxon>Fusarium oxysporum species complex</taxon>
    </lineage>
</organism>
<evidence type="ECO:0000313" key="1">
    <source>
        <dbReference type="EMBL" id="EXA43130.1"/>
    </source>
</evidence>
<protein>
    <submittedName>
        <fullName evidence="1">Uncharacterized protein</fullName>
    </submittedName>
</protein>